<feature type="region of interest" description="Disordered" evidence="1">
    <location>
        <begin position="30"/>
        <end position="60"/>
    </location>
</feature>
<accession>A0A1A6HBG0</accession>
<protein>
    <submittedName>
        <fullName evidence="2">Uncharacterized protein</fullName>
    </submittedName>
</protein>
<gene>
    <name evidence="2" type="ORF">A6R68_14247</name>
</gene>
<dbReference type="SUPFAM" id="SSF54001">
    <property type="entry name" value="Cysteine proteinases"/>
    <property type="match status" value="1"/>
</dbReference>
<evidence type="ECO:0000256" key="1">
    <source>
        <dbReference type="SAM" id="MobiDB-lite"/>
    </source>
</evidence>
<proteinExistence type="predicted"/>
<evidence type="ECO:0000313" key="3">
    <source>
        <dbReference type="Proteomes" id="UP000092124"/>
    </source>
</evidence>
<keyword evidence="3" id="KW-1185">Reference proteome</keyword>
<feature type="compositionally biased region" description="Basic and acidic residues" evidence="1">
    <location>
        <begin position="33"/>
        <end position="52"/>
    </location>
</feature>
<name>A0A1A6HBG0_NEOLE</name>
<dbReference type="InterPro" id="IPR038765">
    <property type="entry name" value="Papain-like_cys_pep_sf"/>
</dbReference>
<dbReference type="Proteomes" id="UP000092124">
    <property type="component" value="Unassembled WGS sequence"/>
</dbReference>
<dbReference type="OrthoDB" id="1939479at2759"/>
<organism evidence="2 3">
    <name type="scientific">Neotoma lepida</name>
    <name type="common">Desert woodrat</name>
    <dbReference type="NCBI Taxonomy" id="56216"/>
    <lineage>
        <taxon>Eukaryota</taxon>
        <taxon>Metazoa</taxon>
        <taxon>Chordata</taxon>
        <taxon>Craniata</taxon>
        <taxon>Vertebrata</taxon>
        <taxon>Euteleostomi</taxon>
        <taxon>Mammalia</taxon>
        <taxon>Eutheria</taxon>
        <taxon>Euarchontoglires</taxon>
        <taxon>Glires</taxon>
        <taxon>Rodentia</taxon>
        <taxon>Myomorpha</taxon>
        <taxon>Muroidea</taxon>
        <taxon>Cricetidae</taxon>
        <taxon>Neotominae</taxon>
        <taxon>Neotoma</taxon>
    </lineage>
</organism>
<dbReference type="Gene3D" id="3.40.395.10">
    <property type="entry name" value="Adenoviral Proteinase, Chain A"/>
    <property type="match status" value="1"/>
</dbReference>
<sequence length="233" mass="25866">MTGDLVKEMSTSMSPSEGMLAVGKQSYCLSGQRHAEEEGRNPRSKLTNERGPRGPTPTGAAVETCAKANLKRALQICQPLYQLQGQQLAWMEAFPTPGETTDMVAQVLLEHIIPPFGIPSPQAPGTSALEPLLQAQRGLVDTRGQPVAKSEIINLDVNFHMEGNKTQGHPKVHTFSTFFYTKLKSGGYSSVKRWTQEVNLFEKKLFWFSTYRCALEPDSNGPLKNEYYIPCFI</sequence>
<comment type="caution">
    <text evidence="2">The sequence shown here is derived from an EMBL/GenBank/DDBJ whole genome shotgun (WGS) entry which is preliminary data.</text>
</comment>
<dbReference type="STRING" id="56216.A0A1A6HBG0"/>
<reference evidence="2 3" key="1">
    <citation type="submission" date="2016-06" db="EMBL/GenBank/DDBJ databases">
        <title>The Draft Genome Sequence and Annotation of the Desert Woodrat Neotoma lepida.</title>
        <authorList>
            <person name="Campbell M."/>
            <person name="Oakeson K.F."/>
            <person name="Yandell M."/>
            <person name="Halpert J.R."/>
            <person name="Dearing D."/>
        </authorList>
    </citation>
    <scope>NUCLEOTIDE SEQUENCE [LARGE SCALE GENOMIC DNA]</scope>
    <source>
        <strain evidence="2">417</strain>
        <tissue evidence="2">Liver</tissue>
    </source>
</reference>
<feature type="non-terminal residue" evidence="2">
    <location>
        <position position="233"/>
    </location>
</feature>
<evidence type="ECO:0000313" key="2">
    <source>
        <dbReference type="EMBL" id="OBS75250.1"/>
    </source>
</evidence>
<dbReference type="EMBL" id="LZPO01043406">
    <property type="protein sequence ID" value="OBS75250.1"/>
    <property type="molecule type" value="Genomic_DNA"/>
</dbReference>
<dbReference type="AlphaFoldDB" id="A0A1A6HBG0"/>